<comment type="caution">
    <text evidence="1">The sequence shown here is derived from an EMBL/GenBank/DDBJ whole genome shotgun (WGS) entry which is preliminary data.</text>
</comment>
<protein>
    <submittedName>
        <fullName evidence="1">Uncharacterized protein</fullName>
    </submittedName>
</protein>
<sequence length="44" mass="4732">MIGNVAMSGFHEHKNLNDHSKINVSSATNLSLLSLPITNIRTVG</sequence>
<organism evidence="1 2">
    <name type="scientific">Sessilibacter corallicola</name>
    <dbReference type="NCBI Taxonomy" id="2904075"/>
    <lineage>
        <taxon>Bacteria</taxon>
        <taxon>Pseudomonadati</taxon>
        <taxon>Pseudomonadota</taxon>
        <taxon>Gammaproteobacteria</taxon>
        <taxon>Cellvibrionales</taxon>
        <taxon>Cellvibrionaceae</taxon>
        <taxon>Sessilibacter</taxon>
    </lineage>
</organism>
<reference evidence="1 2" key="1">
    <citation type="submission" date="2024-04" db="EMBL/GenBank/DDBJ databases">
        <title>Draft genome sequence of Sessilibacter corallicola NBRC 116591.</title>
        <authorList>
            <person name="Miyakawa T."/>
            <person name="Kusuya Y."/>
            <person name="Miura T."/>
        </authorList>
    </citation>
    <scope>NUCLEOTIDE SEQUENCE [LARGE SCALE GENOMIC DNA]</scope>
    <source>
        <strain evidence="1 2">KU-00831-HH</strain>
    </source>
</reference>
<evidence type="ECO:0000313" key="2">
    <source>
        <dbReference type="Proteomes" id="UP001465153"/>
    </source>
</evidence>
<dbReference type="Proteomes" id="UP001465153">
    <property type="component" value="Unassembled WGS sequence"/>
</dbReference>
<proteinExistence type="predicted"/>
<accession>A0ABQ0A5D5</accession>
<dbReference type="EMBL" id="BAABWN010000001">
    <property type="protein sequence ID" value="GAA6166718.1"/>
    <property type="molecule type" value="Genomic_DNA"/>
</dbReference>
<evidence type="ECO:0000313" key="1">
    <source>
        <dbReference type="EMBL" id="GAA6166718.1"/>
    </source>
</evidence>
<name>A0ABQ0A5D5_9GAMM</name>
<keyword evidence="2" id="KW-1185">Reference proteome</keyword>
<gene>
    <name evidence="1" type="ORF">NBRC116591_05280</name>
</gene>